<dbReference type="InParanoid" id="A0A4R6QLG0"/>
<reference evidence="3 4" key="1">
    <citation type="submission" date="2019-03" db="EMBL/GenBank/DDBJ databases">
        <title>Genomic Encyclopedia of Type Strains, Phase IV (KMG-IV): sequencing the most valuable type-strain genomes for metagenomic binning, comparative biology and taxonomic classification.</title>
        <authorList>
            <person name="Goeker M."/>
        </authorList>
    </citation>
    <scope>NUCLEOTIDE SEQUENCE [LARGE SCALE GENOMIC DNA]</scope>
    <source>
        <strain evidence="3 4">DSM 16998</strain>
    </source>
</reference>
<comment type="caution">
    <text evidence="3">The sequence shown here is derived from an EMBL/GenBank/DDBJ whole genome shotgun (WGS) entry which is preliminary data.</text>
</comment>
<organism evidence="3 4">
    <name type="scientific">Roseateles toxinivorans</name>
    <dbReference type="NCBI Taxonomy" id="270368"/>
    <lineage>
        <taxon>Bacteria</taxon>
        <taxon>Pseudomonadati</taxon>
        <taxon>Pseudomonadota</taxon>
        <taxon>Betaproteobacteria</taxon>
        <taxon>Burkholderiales</taxon>
        <taxon>Sphaerotilaceae</taxon>
        <taxon>Roseateles</taxon>
    </lineage>
</organism>
<comment type="similarity">
    <text evidence="1">Belongs to the AHA1 family.</text>
</comment>
<evidence type="ECO:0000256" key="1">
    <source>
        <dbReference type="ARBA" id="ARBA00006817"/>
    </source>
</evidence>
<dbReference type="InterPro" id="IPR013538">
    <property type="entry name" value="ASHA1/2-like_C"/>
</dbReference>
<gene>
    <name evidence="3" type="ORF">DES47_105445</name>
</gene>
<dbReference type="SUPFAM" id="SSF55961">
    <property type="entry name" value="Bet v1-like"/>
    <property type="match status" value="1"/>
</dbReference>
<dbReference type="Pfam" id="PF08327">
    <property type="entry name" value="AHSA1"/>
    <property type="match status" value="1"/>
</dbReference>
<evidence type="ECO:0000259" key="2">
    <source>
        <dbReference type="Pfam" id="PF08327"/>
    </source>
</evidence>
<dbReference type="RefSeq" id="WP_133702603.1">
    <property type="nucleotide sequence ID" value="NZ_SNXS01000005.1"/>
</dbReference>
<dbReference type="CDD" id="cd07814">
    <property type="entry name" value="SRPBCC_CalC_Aha1-like"/>
    <property type="match status" value="1"/>
</dbReference>
<accession>A0A4R6QLG0</accession>
<sequence length="162" mass="18105">MTAVLESGAHVELNGLVIEGQVWIASSPARVFEALTTPAWLAAWWGDDSSYTSSNWQIAAEPGTRWCCDIHTRNGARHGLSGEVLDARPAERLSLSWQPSWLAPPPTEVHFELEAQAGGTLLSLRHEGFRPDFSGRDTHHAGWPWVLQWLVRQFPPNKEDCR</sequence>
<dbReference type="Gene3D" id="3.30.530.20">
    <property type="match status" value="1"/>
</dbReference>
<dbReference type="EMBL" id="SNXS01000005">
    <property type="protein sequence ID" value="TDP63439.1"/>
    <property type="molecule type" value="Genomic_DNA"/>
</dbReference>
<evidence type="ECO:0000313" key="3">
    <source>
        <dbReference type="EMBL" id="TDP63439.1"/>
    </source>
</evidence>
<protein>
    <submittedName>
        <fullName evidence="3">Uncharacterized protein YndB with AHSA1/START domain</fullName>
    </submittedName>
</protein>
<dbReference type="AlphaFoldDB" id="A0A4R6QLG0"/>
<name>A0A4R6QLG0_9BURK</name>
<dbReference type="Proteomes" id="UP000295361">
    <property type="component" value="Unassembled WGS sequence"/>
</dbReference>
<dbReference type="InterPro" id="IPR023393">
    <property type="entry name" value="START-like_dom_sf"/>
</dbReference>
<evidence type="ECO:0000313" key="4">
    <source>
        <dbReference type="Proteomes" id="UP000295361"/>
    </source>
</evidence>
<dbReference type="OrthoDB" id="9805228at2"/>
<feature type="domain" description="Activator of Hsp90 ATPase homologue 1/2-like C-terminal" evidence="2">
    <location>
        <begin position="27"/>
        <end position="150"/>
    </location>
</feature>
<proteinExistence type="inferred from homology"/>
<keyword evidence="4" id="KW-1185">Reference proteome</keyword>